<keyword evidence="4" id="KW-1185">Reference proteome</keyword>
<evidence type="ECO:0000313" key="4">
    <source>
        <dbReference type="Proteomes" id="UP000602198"/>
    </source>
</evidence>
<dbReference type="Pfam" id="PF03583">
    <property type="entry name" value="LIP"/>
    <property type="match status" value="1"/>
</dbReference>
<feature type="signal peptide" evidence="2">
    <location>
        <begin position="1"/>
        <end position="30"/>
    </location>
</feature>
<accession>A0ABS1MGB4</accession>
<proteinExistence type="predicted"/>
<reference evidence="3 4" key="1">
    <citation type="submission" date="2021-01" db="EMBL/GenBank/DDBJ databases">
        <title>WGS of actinomycetes isolated from Thailand.</title>
        <authorList>
            <person name="Thawai C."/>
        </authorList>
    </citation>
    <scope>NUCLEOTIDE SEQUENCE [LARGE SCALE GENOMIC DNA]</scope>
    <source>
        <strain evidence="3 4">LPG 2</strain>
    </source>
</reference>
<dbReference type="InterPro" id="IPR005152">
    <property type="entry name" value="Lipase_secreted"/>
</dbReference>
<dbReference type="PIRSF" id="PIRSF029171">
    <property type="entry name" value="Esterase_LipA"/>
    <property type="match status" value="1"/>
</dbReference>
<evidence type="ECO:0000256" key="2">
    <source>
        <dbReference type="SAM" id="SignalP"/>
    </source>
</evidence>
<keyword evidence="2" id="KW-0732">Signal</keyword>
<dbReference type="Gene3D" id="1.10.260.130">
    <property type="match status" value="1"/>
</dbReference>
<dbReference type="InterPro" id="IPR029058">
    <property type="entry name" value="AB_hydrolase_fold"/>
</dbReference>
<name>A0ABS1MGB4_9NOCA</name>
<organism evidence="3 4">
    <name type="scientific">Nocardia acididurans</name>
    <dbReference type="NCBI Taxonomy" id="2802282"/>
    <lineage>
        <taxon>Bacteria</taxon>
        <taxon>Bacillati</taxon>
        <taxon>Actinomycetota</taxon>
        <taxon>Actinomycetes</taxon>
        <taxon>Mycobacteriales</taxon>
        <taxon>Nocardiaceae</taxon>
        <taxon>Nocardia</taxon>
    </lineage>
</organism>
<dbReference type="EMBL" id="JAERRJ010000018">
    <property type="protein sequence ID" value="MBL1079707.1"/>
    <property type="molecule type" value="Genomic_DNA"/>
</dbReference>
<dbReference type="RefSeq" id="WP_201957019.1">
    <property type="nucleotide sequence ID" value="NZ_JAERRJ010000018.1"/>
</dbReference>
<keyword evidence="1" id="KW-0378">Hydrolase</keyword>
<dbReference type="Proteomes" id="UP000602198">
    <property type="component" value="Unassembled WGS sequence"/>
</dbReference>
<evidence type="ECO:0000256" key="1">
    <source>
        <dbReference type="ARBA" id="ARBA00022801"/>
    </source>
</evidence>
<evidence type="ECO:0000313" key="3">
    <source>
        <dbReference type="EMBL" id="MBL1079707.1"/>
    </source>
</evidence>
<protein>
    <submittedName>
        <fullName evidence="3">Triacylglycerol lipase</fullName>
    </submittedName>
</protein>
<dbReference type="SUPFAM" id="SSF53474">
    <property type="entry name" value="alpha/beta-Hydrolases"/>
    <property type="match status" value="1"/>
</dbReference>
<gene>
    <name evidence="3" type="ORF">JK358_35415</name>
</gene>
<dbReference type="PANTHER" id="PTHR34853:SF5">
    <property type="entry name" value="LIP-DOMAIN-CONTAINING PROTEIN-RELATED"/>
    <property type="match status" value="1"/>
</dbReference>
<feature type="chain" id="PRO_5045244467" evidence="2">
    <location>
        <begin position="31"/>
        <end position="467"/>
    </location>
</feature>
<dbReference type="Gene3D" id="3.40.50.1820">
    <property type="entry name" value="alpha/beta hydrolase"/>
    <property type="match status" value="1"/>
</dbReference>
<dbReference type="PANTHER" id="PTHR34853">
    <property type="match status" value="1"/>
</dbReference>
<comment type="caution">
    <text evidence="3">The sequence shown here is derived from an EMBL/GenBank/DDBJ whole genome shotgun (WGS) entry which is preliminary data.</text>
</comment>
<sequence length="467" mass="49094">MASRGRSVARITLLSALVAMVAVTTGTVVAVADPESAEAPVVVQPQAAIPLPPELDQGFYRPATELVAAKAPGEIIAARQITAANASLAPLNVDAWQVSYRSNNSRDEAIPAVATVLKPRGSAPDKVLSVQLAEDSLGGYCAPSYAVQHLSASPFLGQLVAPLEFVIAQGALSQGWGVVIPDHQGPDSAYAAGPLAGRITLDGIRAARAFDPLRITPDARIGLYGYSGGAIATGHAAELRQSYAPELNIVATAEGGVPSDLGVVLDNGNNGLWSGVVLAATMGLTREYPEFAAFVNQNMDLFGKAVTTVQGGLCVQYLVNVFPFLNLKGMLRVPGDPMLRPEVRNVVEQTRMGKAVPDMPMYIWQGNPDELIPVGQVNTLVDTYCRDPKANVQYLREHFAEHVTTELSGAGPAMLWMRDRLNGIPAQSGCSTTDVGWLALDPNGLQITAATLGDTLGALFGKPLGVN</sequence>